<dbReference type="Pfam" id="PF13927">
    <property type="entry name" value="Ig_3"/>
    <property type="match status" value="1"/>
</dbReference>
<feature type="domain" description="Ig-like" evidence="4">
    <location>
        <begin position="334"/>
        <end position="464"/>
    </location>
</feature>
<keyword evidence="1" id="KW-0677">Repeat</keyword>
<reference evidence="5" key="1">
    <citation type="submission" date="2022-01" db="EMBL/GenBank/DDBJ databases">
        <title>Genome Sequence Resource for Two Populations of Ditylenchus destructor, the Migratory Endoparasitic Phytonematode.</title>
        <authorList>
            <person name="Zhang H."/>
            <person name="Lin R."/>
            <person name="Xie B."/>
        </authorList>
    </citation>
    <scope>NUCLEOTIDE SEQUENCE</scope>
    <source>
        <strain evidence="5">BazhouSP</strain>
    </source>
</reference>
<dbReference type="InterPro" id="IPR013098">
    <property type="entry name" value="Ig_I-set"/>
</dbReference>
<keyword evidence="3" id="KW-1133">Transmembrane helix</keyword>
<dbReference type="SMART" id="SM00409">
    <property type="entry name" value="IG"/>
    <property type="match status" value="2"/>
</dbReference>
<proteinExistence type="predicted"/>
<dbReference type="InterPro" id="IPR013783">
    <property type="entry name" value="Ig-like_fold"/>
</dbReference>
<dbReference type="FunFam" id="2.60.40.10:FF:001641">
    <property type="entry name" value="Myoblast growth factor receptor egl-15"/>
    <property type="match status" value="1"/>
</dbReference>
<protein>
    <submittedName>
        <fullName evidence="5">Immunoglobulin i-set domain-containing protein</fullName>
    </submittedName>
</protein>
<dbReference type="Gene3D" id="2.60.40.10">
    <property type="entry name" value="Immunoglobulins"/>
    <property type="match status" value="2"/>
</dbReference>
<evidence type="ECO:0000313" key="6">
    <source>
        <dbReference type="Proteomes" id="UP001201812"/>
    </source>
</evidence>
<sequence length="464" mass="52735">MALSPQLKHTSLYSHFGFIIVLAIFSNFNFFVSGQYPTSRNGPPRFKQNARSHQYAYLGDNVKLQCKAIGRPQPKVHWYREGAYLNYSFMQAHPRFREKSMSLEIRRIEVGDKGNWMCRVWNNEGSTTRNFTLHIVDFCDYFLNLHIEASRIPEECMCQWATISLLHSLRDGSAEDVEFSTPPPGQLLPPFRGDLDLSEYNSSRCAGYEKNSQVALFPRPSTTTPPPQDFTTLLSEKFDPNLHGLPQRTFVTHKHNVFTAAVKKLDAKIQLASNLIAHPNENHGDYVKNKNVQNGREYPIVHGLNGGMSGNNSNGVKNGNNSTVWPQPPTRVAPYFRQIEEQQGTSHVVLPAGRTLKLTCKAGGQPEPQVVWRKRRNNHTTISCGYLGQVISDLVPHIVWIKLVKKDGSFIKWDPKTNVHSFNFVDMSTIQKARIFHNNDTNRYTLEIRNVTMDDQGIYSCIAG</sequence>
<accession>A0AAD4NC03</accession>
<dbReference type="AlphaFoldDB" id="A0AAD4NC03"/>
<evidence type="ECO:0000256" key="3">
    <source>
        <dbReference type="SAM" id="Phobius"/>
    </source>
</evidence>
<keyword evidence="2" id="KW-0393">Immunoglobulin domain</keyword>
<keyword evidence="3" id="KW-0812">Transmembrane</keyword>
<dbReference type="SMART" id="SM00408">
    <property type="entry name" value="IGc2"/>
    <property type="match status" value="2"/>
</dbReference>
<gene>
    <name evidence="5" type="ORF">DdX_02158</name>
</gene>
<dbReference type="EMBL" id="JAKKPZ010000002">
    <property type="protein sequence ID" value="KAI1725498.1"/>
    <property type="molecule type" value="Genomic_DNA"/>
</dbReference>
<feature type="domain" description="Ig-like" evidence="4">
    <location>
        <begin position="44"/>
        <end position="134"/>
    </location>
</feature>
<evidence type="ECO:0000313" key="5">
    <source>
        <dbReference type="EMBL" id="KAI1725498.1"/>
    </source>
</evidence>
<dbReference type="InterPro" id="IPR003598">
    <property type="entry name" value="Ig_sub2"/>
</dbReference>
<keyword evidence="6" id="KW-1185">Reference proteome</keyword>
<dbReference type="SUPFAM" id="SSF48726">
    <property type="entry name" value="Immunoglobulin"/>
    <property type="match status" value="2"/>
</dbReference>
<dbReference type="InterPro" id="IPR007110">
    <property type="entry name" value="Ig-like_dom"/>
</dbReference>
<dbReference type="Proteomes" id="UP001201812">
    <property type="component" value="Unassembled WGS sequence"/>
</dbReference>
<feature type="transmembrane region" description="Helical" evidence="3">
    <location>
        <begin position="12"/>
        <end position="32"/>
    </location>
</feature>
<dbReference type="PANTHER" id="PTHR10075:SF14">
    <property type="entry name" value="CELL ADHESION MOLECULE DSCAM2-RELATED"/>
    <property type="match status" value="1"/>
</dbReference>
<evidence type="ECO:0000256" key="2">
    <source>
        <dbReference type="ARBA" id="ARBA00023319"/>
    </source>
</evidence>
<dbReference type="PROSITE" id="PS50835">
    <property type="entry name" value="IG_LIKE"/>
    <property type="match status" value="2"/>
</dbReference>
<dbReference type="InterPro" id="IPR003599">
    <property type="entry name" value="Ig_sub"/>
</dbReference>
<comment type="caution">
    <text evidence="5">The sequence shown here is derived from an EMBL/GenBank/DDBJ whole genome shotgun (WGS) entry which is preliminary data.</text>
</comment>
<dbReference type="GO" id="GO:0048468">
    <property type="term" value="P:cell development"/>
    <property type="evidence" value="ECO:0007669"/>
    <property type="project" value="UniProtKB-ARBA"/>
</dbReference>
<name>A0AAD4NC03_9BILA</name>
<dbReference type="Pfam" id="PF07679">
    <property type="entry name" value="I-set"/>
    <property type="match status" value="1"/>
</dbReference>
<evidence type="ECO:0000256" key="1">
    <source>
        <dbReference type="ARBA" id="ARBA00022737"/>
    </source>
</evidence>
<evidence type="ECO:0000259" key="4">
    <source>
        <dbReference type="PROSITE" id="PS50835"/>
    </source>
</evidence>
<dbReference type="PANTHER" id="PTHR10075">
    <property type="entry name" value="BASIGIN RELATED"/>
    <property type="match status" value="1"/>
</dbReference>
<organism evidence="5 6">
    <name type="scientific">Ditylenchus destructor</name>
    <dbReference type="NCBI Taxonomy" id="166010"/>
    <lineage>
        <taxon>Eukaryota</taxon>
        <taxon>Metazoa</taxon>
        <taxon>Ecdysozoa</taxon>
        <taxon>Nematoda</taxon>
        <taxon>Chromadorea</taxon>
        <taxon>Rhabditida</taxon>
        <taxon>Tylenchina</taxon>
        <taxon>Tylenchomorpha</taxon>
        <taxon>Sphaerularioidea</taxon>
        <taxon>Anguinidae</taxon>
        <taxon>Anguininae</taxon>
        <taxon>Ditylenchus</taxon>
    </lineage>
</organism>
<dbReference type="InterPro" id="IPR036179">
    <property type="entry name" value="Ig-like_dom_sf"/>
</dbReference>
<keyword evidence="3" id="KW-0472">Membrane</keyword>